<keyword evidence="2" id="KW-1185">Reference proteome</keyword>
<dbReference type="Proteomes" id="UP000191933">
    <property type="component" value="Unassembled WGS sequence"/>
</dbReference>
<evidence type="ECO:0000313" key="1">
    <source>
        <dbReference type="EMBL" id="CUX03289.1"/>
    </source>
</evidence>
<sequence>MSTWSSILAAYLDSSLLLPLLEAI</sequence>
<comment type="caution">
    <text evidence="1">The sequence shown here is derived from an EMBL/GenBank/DDBJ whole genome shotgun (WGS) entry which is preliminary data.</text>
</comment>
<dbReference type="AlphaFoldDB" id="A0A9W5B830"/>
<evidence type="ECO:0000313" key="2">
    <source>
        <dbReference type="Proteomes" id="UP000191933"/>
    </source>
</evidence>
<accession>A0A9W5B830</accession>
<protein>
    <submittedName>
        <fullName evidence="1">Uncharacterized protein</fullName>
    </submittedName>
</protein>
<name>A0A9W5B830_9HYPH</name>
<proteinExistence type="predicted"/>
<gene>
    <name evidence="1" type="ORF">AGR2A_pb10093</name>
</gene>
<reference evidence="1 2" key="1">
    <citation type="submission" date="2016-01" db="EMBL/GenBank/DDBJ databases">
        <authorList>
            <person name="Regsiter A."/>
            <person name="william w."/>
        </authorList>
    </citation>
    <scope>NUCLEOTIDE SEQUENCE [LARGE SCALE GENOMIC DNA]</scope>
    <source>
        <strain evidence="1 2">CFBP 5494</strain>
    </source>
</reference>
<dbReference type="EMBL" id="FBVY01000047">
    <property type="protein sequence ID" value="CUX03289.1"/>
    <property type="molecule type" value="Genomic_DNA"/>
</dbReference>
<organism evidence="1 2">
    <name type="scientific">Agrobacterium genomosp. 2 str. CFBP 5494</name>
    <dbReference type="NCBI Taxonomy" id="1183436"/>
    <lineage>
        <taxon>Bacteria</taxon>
        <taxon>Pseudomonadati</taxon>
        <taxon>Pseudomonadota</taxon>
        <taxon>Alphaproteobacteria</taxon>
        <taxon>Hyphomicrobiales</taxon>
        <taxon>Rhizobiaceae</taxon>
        <taxon>Rhizobium/Agrobacterium group</taxon>
        <taxon>Agrobacterium</taxon>
        <taxon>Agrobacterium tumefaciens complex</taxon>
    </lineage>
</organism>